<dbReference type="Proteomes" id="UP001221898">
    <property type="component" value="Unassembled WGS sequence"/>
</dbReference>
<sequence length="133" mass="14496">MLGRSAIEATLLGPGGLETGMAMNDMKDSLYDNESSEERRNCVENCNTSHGSCINYHTYNIPINALLEVVMMIFFATKLTLCAKGAHADKPGWVRLAHRVRAPQTQGKRNDLKAAAGLLRVSGGDMTQVKIES</sequence>
<evidence type="ECO:0000313" key="2">
    <source>
        <dbReference type="Proteomes" id="UP001221898"/>
    </source>
</evidence>
<dbReference type="EMBL" id="JAINUG010000295">
    <property type="protein sequence ID" value="KAJ8383355.1"/>
    <property type="molecule type" value="Genomic_DNA"/>
</dbReference>
<dbReference type="AlphaFoldDB" id="A0AAD7W4R8"/>
<name>A0AAD7W4R8_9TELE</name>
<proteinExistence type="predicted"/>
<accession>A0AAD7W4R8</accession>
<protein>
    <submittedName>
        <fullName evidence="1">Uncharacterized protein</fullName>
    </submittedName>
</protein>
<evidence type="ECO:0000313" key="1">
    <source>
        <dbReference type="EMBL" id="KAJ8383355.1"/>
    </source>
</evidence>
<comment type="caution">
    <text evidence="1">The sequence shown here is derived from an EMBL/GenBank/DDBJ whole genome shotgun (WGS) entry which is preliminary data.</text>
</comment>
<reference evidence="1" key="1">
    <citation type="journal article" date="2023" name="Science">
        <title>Genome structures resolve the early diversification of teleost fishes.</title>
        <authorList>
            <person name="Parey E."/>
            <person name="Louis A."/>
            <person name="Montfort J."/>
            <person name="Bouchez O."/>
            <person name="Roques C."/>
            <person name="Iampietro C."/>
            <person name="Lluch J."/>
            <person name="Castinel A."/>
            <person name="Donnadieu C."/>
            <person name="Desvignes T."/>
            <person name="Floi Bucao C."/>
            <person name="Jouanno E."/>
            <person name="Wen M."/>
            <person name="Mejri S."/>
            <person name="Dirks R."/>
            <person name="Jansen H."/>
            <person name="Henkel C."/>
            <person name="Chen W.J."/>
            <person name="Zahm M."/>
            <person name="Cabau C."/>
            <person name="Klopp C."/>
            <person name="Thompson A.W."/>
            <person name="Robinson-Rechavi M."/>
            <person name="Braasch I."/>
            <person name="Lecointre G."/>
            <person name="Bobe J."/>
            <person name="Postlethwait J.H."/>
            <person name="Berthelot C."/>
            <person name="Roest Crollius H."/>
            <person name="Guiguen Y."/>
        </authorList>
    </citation>
    <scope>NUCLEOTIDE SEQUENCE</scope>
    <source>
        <strain evidence="1">NC1722</strain>
    </source>
</reference>
<organism evidence="1 2">
    <name type="scientific">Aldrovandia affinis</name>
    <dbReference type="NCBI Taxonomy" id="143900"/>
    <lineage>
        <taxon>Eukaryota</taxon>
        <taxon>Metazoa</taxon>
        <taxon>Chordata</taxon>
        <taxon>Craniata</taxon>
        <taxon>Vertebrata</taxon>
        <taxon>Euteleostomi</taxon>
        <taxon>Actinopterygii</taxon>
        <taxon>Neopterygii</taxon>
        <taxon>Teleostei</taxon>
        <taxon>Notacanthiformes</taxon>
        <taxon>Halosauridae</taxon>
        <taxon>Aldrovandia</taxon>
    </lineage>
</organism>
<gene>
    <name evidence="1" type="ORF">AAFF_G00221450</name>
</gene>
<keyword evidence="2" id="KW-1185">Reference proteome</keyword>